<dbReference type="EMBL" id="JAFBCF010000001">
    <property type="protein sequence ID" value="MBM7799635.1"/>
    <property type="molecule type" value="Genomic_DNA"/>
</dbReference>
<comment type="caution">
    <text evidence="2">The sequence shown here is derived from an EMBL/GenBank/DDBJ whole genome shotgun (WGS) entry which is preliminary data.</text>
</comment>
<proteinExistence type="predicted"/>
<evidence type="ECO:0000256" key="1">
    <source>
        <dbReference type="SAM" id="Phobius"/>
    </source>
</evidence>
<organism evidence="2 3">
    <name type="scientific">Microlunatus panaciterrae</name>
    <dbReference type="NCBI Taxonomy" id="400768"/>
    <lineage>
        <taxon>Bacteria</taxon>
        <taxon>Bacillati</taxon>
        <taxon>Actinomycetota</taxon>
        <taxon>Actinomycetes</taxon>
        <taxon>Propionibacteriales</taxon>
        <taxon>Propionibacteriaceae</taxon>
        <taxon>Microlunatus</taxon>
    </lineage>
</organism>
<feature type="transmembrane region" description="Helical" evidence="1">
    <location>
        <begin position="27"/>
        <end position="48"/>
    </location>
</feature>
<keyword evidence="1" id="KW-0472">Membrane</keyword>
<gene>
    <name evidence="2" type="ORF">JOE57_002556</name>
</gene>
<reference evidence="2 3" key="1">
    <citation type="submission" date="2021-01" db="EMBL/GenBank/DDBJ databases">
        <title>Sequencing the genomes of 1000 actinobacteria strains.</title>
        <authorList>
            <person name="Klenk H.-P."/>
        </authorList>
    </citation>
    <scope>NUCLEOTIDE SEQUENCE [LARGE SCALE GENOMIC DNA]</scope>
    <source>
        <strain evidence="2 3">DSM 18662</strain>
    </source>
</reference>
<keyword evidence="1" id="KW-1133">Transmembrane helix</keyword>
<name>A0ABS2RKU8_9ACTN</name>
<dbReference type="RefSeq" id="WP_204918518.1">
    <property type="nucleotide sequence ID" value="NZ_BAAAQP010000003.1"/>
</dbReference>
<accession>A0ABS2RKU8</accession>
<sequence>MSTLLVLLYVSTGVAAAWEARRKGYHDLLFLLLGVALGPILLLVMLVLKPRPLAVGQPVRPAAVIRLDDGRRIPPSHVSVVRAVSVADGEIICQITAPGGSRHWVAQEALSRVGRPVEGLAA</sequence>
<keyword evidence="1" id="KW-0812">Transmembrane</keyword>
<keyword evidence="3" id="KW-1185">Reference proteome</keyword>
<dbReference type="Proteomes" id="UP000704762">
    <property type="component" value="Unassembled WGS sequence"/>
</dbReference>
<evidence type="ECO:0000313" key="3">
    <source>
        <dbReference type="Proteomes" id="UP000704762"/>
    </source>
</evidence>
<protein>
    <submittedName>
        <fullName evidence="2">Uncharacterized protein</fullName>
    </submittedName>
</protein>
<evidence type="ECO:0000313" key="2">
    <source>
        <dbReference type="EMBL" id="MBM7799635.1"/>
    </source>
</evidence>